<dbReference type="eggNOG" id="COG1175">
    <property type="taxonomic scope" value="Bacteria"/>
</dbReference>
<dbReference type="GO" id="GO:0042956">
    <property type="term" value="P:maltodextrin transmembrane transport"/>
    <property type="evidence" value="ECO:0007669"/>
    <property type="project" value="TreeGrafter"/>
</dbReference>
<comment type="similarity">
    <text evidence="2 10">Belongs to the binding-protein-dependent transport system permease family. MalFG subfamily.</text>
</comment>
<dbReference type="Gene3D" id="3.10.650.10">
    <property type="entry name" value="MalF N-terminal region-like"/>
    <property type="match status" value="1"/>
</dbReference>
<dbReference type="InterPro" id="IPR032550">
    <property type="entry name" value="TM_PBP2_N"/>
</dbReference>
<evidence type="ECO:0000256" key="10">
    <source>
        <dbReference type="RuleBase" id="RU367050"/>
    </source>
</evidence>
<comment type="function">
    <text evidence="10">Part of the ABC transporter complex MalEFGK involved in maltose/maltodextrin import. Probably responsible for the translocation of the substrate across the membrane.</text>
</comment>
<evidence type="ECO:0000256" key="8">
    <source>
        <dbReference type="ARBA" id="ARBA00023136"/>
    </source>
</evidence>
<reference evidence="13" key="1">
    <citation type="submission" date="2009-09" db="EMBL/GenBank/DDBJ databases">
        <title>The complete genome of Nakamurella multipartita DSM 44233.</title>
        <authorList>
            <consortium name="US DOE Joint Genome Institute (JGI-PGF)"/>
            <person name="Lucas S."/>
            <person name="Copeland A."/>
            <person name="Lapidus A."/>
            <person name="Glavina del Rio T."/>
            <person name="Dalin E."/>
            <person name="Tice H."/>
            <person name="Bruce D."/>
            <person name="Goodwin L."/>
            <person name="Pitluck S."/>
            <person name="Kyrpides N."/>
            <person name="Mavromatis K."/>
            <person name="Ivanova N."/>
            <person name="Ovchinnikova G."/>
            <person name="Sims D."/>
            <person name="Meincke L."/>
            <person name="Brettin T."/>
            <person name="Detter J.C."/>
            <person name="Han C."/>
            <person name="Larimer F."/>
            <person name="Land M."/>
            <person name="Hauser L."/>
            <person name="Markowitz V."/>
            <person name="Cheng J.-F."/>
            <person name="Hugenholtz P."/>
            <person name="Woyke T."/>
            <person name="Wu D."/>
            <person name="Klenk H.-P."/>
            <person name="Eisen J.A."/>
        </authorList>
    </citation>
    <scope>NUCLEOTIDE SEQUENCE [LARGE SCALE GENOMIC DNA]</scope>
    <source>
        <strain evidence="13">ATCC 700099 / DSM 44233 / CIP 104796 / JCM 9543 / NBRC 105858 / Y-104</strain>
    </source>
</reference>
<dbReference type="Pfam" id="PF00528">
    <property type="entry name" value="BPD_transp_1"/>
    <property type="match status" value="1"/>
</dbReference>
<evidence type="ECO:0000256" key="3">
    <source>
        <dbReference type="ARBA" id="ARBA00022448"/>
    </source>
</evidence>
<evidence type="ECO:0000256" key="6">
    <source>
        <dbReference type="ARBA" id="ARBA00022692"/>
    </source>
</evidence>
<dbReference type="InterPro" id="IPR000515">
    <property type="entry name" value="MetI-like"/>
</dbReference>
<dbReference type="KEGG" id="nml:Namu_4685"/>
<evidence type="ECO:0000256" key="9">
    <source>
        <dbReference type="RuleBase" id="RU363032"/>
    </source>
</evidence>
<keyword evidence="8 9" id="KW-0472">Membrane</keyword>
<evidence type="ECO:0000256" key="1">
    <source>
        <dbReference type="ARBA" id="ARBA00004651"/>
    </source>
</evidence>
<accession>C8X7V9</accession>
<feature type="transmembrane region" description="Helical" evidence="9">
    <location>
        <begin position="386"/>
        <end position="408"/>
    </location>
</feature>
<dbReference type="OrthoDB" id="9805974at2"/>
<protein>
    <recommendedName>
        <fullName evidence="10">Maltose/maltodextrin transport system permease protein</fullName>
    </recommendedName>
</protein>
<evidence type="ECO:0000259" key="11">
    <source>
        <dbReference type="PROSITE" id="PS50928"/>
    </source>
</evidence>
<name>C8X7V9_NAKMY</name>
<dbReference type="InParanoid" id="C8X7V9"/>
<gene>
    <name evidence="12" type="ordered locus">Namu_4685</name>
</gene>
<feature type="transmembrane region" description="Helical" evidence="9">
    <location>
        <begin position="83"/>
        <end position="103"/>
    </location>
</feature>
<dbReference type="InterPro" id="IPR035906">
    <property type="entry name" value="MetI-like_sf"/>
</dbReference>
<dbReference type="CDD" id="cd06261">
    <property type="entry name" value="TM_PBP2"/>
    <property type="match status" value="1"/>
</dbReference>
<dbReference type="Gene3D" id="1.10.3720.10">
    <property type="entry name" value="MetI-like"/>
    <property type="match status" value="1"/>
</dbReference>
<feature type="transmembrane region" description="Helical" evidence="9">
    <location>
        <begin position="50"/>
        <end position="71"/>
    </location>
</feature>
<organism evidence="12 13">
    <name type="scientific">Nakamurella multipartita (strain ATCC 700099 / DSM 44233 / CIP 104796 / JCM 9543 / NBRC 105858 / Y-104)</name>
    <name type="common">Microsphaera multipartita</name>
    <dbReference type="NCBI Taxonomy" id="479431"/>
    <lineage>
        <taxon>Bacteria</taxon>
        <taxon>Bacillati</taxon>
        <taxon>Actinomycetota</taxon>
        <taxon>Actinomycetes</taxon>
        <taxon>Nakamurellales</taxon>
        <taxon>Nakamurellaceae</taxon>
        <taxon>Nakamurella</taxon>
    </lineage>
</organism>
<feature type="transmembrane region" description="Helical" evidence="9">
    <location>
        <begin position="429"/>
        <end position="452"/>
    </location>
</feature>
<dbReference type="SUPFAM" id="SSF161098">
    <property type="entry name" value="MetI-like"/>
    <property type="match status" value="1"/>
</dbReference>
<dbReference type="PANTHER" id="PTHR47314:SF1">
    <property type="entry name" value="MALTOSE_MALTODEXTRIN TRANSPORT SYSTEM PERMEASE PROTEIN MALF"/>
    <property type="match status" value="1"/>
</dbReference>
<sequence length="531" mass="57414">MTDTAPAVQEEREAPASRSPGAGNLIIKIILVGLIDALLIYCLAQAWTAGWWPAVVFFAIVLIAVNAVYFTKGNLPLKYLIPGLVFLIVYQLFMMLFTAYLSFTNYGTGHLDSKDAAIVAIQASNVVPVEGGTEYAVVPIEQNGTVSMLVTDPATNQVRIGTNEGLTEVPAGDVQRDGDRVTGVSGYQSLNLASLSGNPDLKAQWDALSPPVNADEGTYLRAISITRAREARSGFTYDEAQDAMINTATGEVYLANNDDGAFINATTGQRLNPGWTVGVGFSNYVKLLTDQTIRESFLPILLWTFAFAILTTFLNFSLGLALALILQERRMRGKGIYRVLLIIPYGLPVILTALVWQGMLNADFGIVNQILGANIQWLNDPWLAKFSVLMVNLWMGFPYFFLVCSGALTSVPADLKEAAFVDGASSRHAFRTVVLPLLLVATAPLLVTTFAFNFNNYTLINLLTGGGPFSGSAINGGSTDLLINYTLRVAFTPANQQMGLASAIAMLIFVIVGSVSAYGFRLTRKLEEIGR</sequence>
<feature type="transmembrane region" description="Helical" evidence="9">
    <location>
        <begin position="336"/>
        <end position="356"/>
    </location>
</feature>
<dbReference type="Proteomes" id="UP000002218">
    <property type="component" value="Chromosome"/>
</dbReference>
<dbReference type="EMBL" id="CP001737">
    <property type="protein sequence ID" value="ACV80962.1"/>
    <property type="molecule type" value="Genomic_DNA"/>
</dbReference>
<feature type="transmembrane region" description="Helical" evidence="9">
    <location>
        <begin position="300"/>
        <end position="324"/>
    </location>
</feature>
<keyword evidence="3 9" id="KW-0813">Transport</keyword>
<dbReference type="Gene3D" id="1.20.58.370">
    <property type="entry name" value="MalF N-terminal region-like"/>
    <property type="match status" value="1"/>
</dbReference>
<dbReference type="Pfam" id="PF16296">
    <property type="entry name" value="TM_PBP2_N"/>
    <property type="match status" value="1"/>
</dbReference>
<evidence type="ECO:0000256" key="4">
    <source>
        <dbReference type="ARBA" id="ARBA00022475"/>
    </source>
</evidence>
<dbReference type="PANTHER" id="PTHR47314">
    <property type="entry name" value="MALTOSE/MALTODEXTRIN TRANSPORT SYSTEM PERMEASE PROTEIN MALF"/>
    <property type="match status" value="1"/>
</dbReference>
<keyword evidence="13" id="KW-1185">Reference proteome</keyword>
<dbReference type="AlphaFoldDB" id="C8X7V9"/>
<dbReference type="GO" id="GO:0015423">
    <property type="term" value="F:ABC-type maltose transporter activity"/>
    <property type="evidence" value="ECO:0007669"/>
    <property type="project" value="TreeGrafter"/>
</dbReference>
<dbReference type="STRING" id="479431.Namu_4685"/>
<dbReference type="InterPro" id="IPR035277">
    <property type="entry name" value="MalF_N"/>
</dbReference>
<dbReference type="PROSITE" id="PS50928">
    <property type="entry name" value="ABC_TM1"/>
    <property type="match status" value="1"/>
</dbReference>
<feature type="transmembrane region" description="Helical" evidence="9">
    <location>
        <begin position="498"/>
        <end position="520"/>
    </location>
</feature>
<comment type="subcellular location">
    <subcellularLocation>
        <location evidence="1 9">Cell membrane</location>
        <topology evidence="1 9">Multi-pass membrane protein</topology>
    </subcellularLocation>
</comment>
<evidence type="ECO:0000256" key="2">
    <source>
        <dbReference type="ARBA" id="ARBA00009047"/>
    </source>
</evidence>
<evidence type="ECO:0000256" key="7">
    <source>
        <dbReference type="ARBA" id="ARBA00022989"/>
    </source>
</evidence>
<dbReference type="HOGENOM" id="CLU_016047_20_1_11"/>
<feature type="transmembrane region" description="Helical" evidence="9">
    <location>
        <begin position="25"/>
        <end position="44"/>
    </location>
</feature>
<keyword evidence="6 9" id="KW-0812">Transmembrane</keyword>
<evidence type="ECO:0000256" key="5">
    <source>
        <dbReference type="ARBA" id="ARBA00022597"/>
    </source>
</evidence>
<dbReference type="GO" id="GO:1990060">
    <property type="term" value="C:maltose transport complex"/>
    <property type="evidence" value="ECO:0007669"/>
    <property type="project" value="TreeGrafter"/>
</dbReference>
<feature type="domain" description="ABC transmembrane type-1" evidence="11">
    <location>
        <begin position="301"/>
        <end position="519"/>
    </location>
</feature>
<keyword evidence="4 10" id="KW-1003">Cell membrane</keyword>
<reference evidence="12 13" key="2">
    <citation type="journal article" date="2010" name="Stand. Genomic Sci.">
        <title>Complete genome sequence of Nakamurella multipartita type strain (Y-104).</title>
        <authorList>
            <person name="Tice H."/>
            <person name="Mayilraj S."/>
            <person name="Sims D."/>
            <person name="Lapidus A."/>
            <person name="Nolan M."/>
            <person name="Lucas S."/>
            <person name="Glavina Del Rio T."/>
            <person name="Copeland A."/>
            <person name="Cheng J.F."/>
            <person name="Meincke L."/>
            <person name="Bruce D."/>
            <person name="Goodwin L."/>
            <person name="Pitluck S."/>
            <person name="Ivanova N."/>
            <person name="Mavromatis K."/>
            <person name="Ovchinnikova G."/>
            <person name="Pati A."/>
            <person name="Chen A."/>
            <person name="Palaniappan K."/>
            <person name="Land M."/>
            <person name="Hauser L."/>
            <person name="Chang Y.J."/>
            <person name="Jeffries C.D."/>
            <person name="Detter J.C."/>
            <person name="Brettin T."/>
            <person name="Rohde M."/>
            <person name="Goker M."/>
            <person name="Bristow J."/>
            <person name="Eisen J.A."/>
            <person name="Markowitz V."/>
            <person name="Hugenholtz P."/>
            <person name="Kyrpides N.C."/>
            <person name="Klenk H.P."/>
            <person name="Chen F."/>
        </authorList>
    </citation>
    <scope>NUCLEOTIDE SEQUENCE [LARGE SCALE GENOMIC DNA]</scope>
    <source>
        <strain evidence="13">ATCC 700099 / DSM 44233 / CIP 104796 / JCM 9543 / NBRC 105858 / Y-104</strain>
    </source>
</reference>
<evidence type="ECO:0000313" key="12">
    <source>
        <dbReference type="EMBL" id="ACV80962.1"/>
    </source>
</evidence>
<keyword evidence="7 9" id="KW-1133">Transmembrane helix</keyword>
<evidence type="ECO:0000313" key="13">
    <source>
        <dbReference type="Proteomes" id="UP000002218"/>
    </source>
</evidence>
<dbReference type="SUPFAM" id="SSF160964">
    <property type="entry name" value="MalF N-terminal region-like"/>
    <property type="match status" value="1"/>
</dbReference>
<proteinExistence type="inferred from homology"/>
<keyword evidence="5 10" id="KW-0762">Sugar transport</keyword>
<dbReference type="RefSeq" id="WP_015749776.1">
    <property type="nucleotide sequence ID" value="NC_013235.1"/>
</dbReference>